<dbReference type="RefSeq" id="XP_005645596.1">
    <property type="nucleotide sequence ID" value="XM_005645539.1"/>
</dbReference>
<dbReference type="Proteomes" id="UP000007264">
    <property type="component" value="Unassembled WGS sequence"/>
</dbReference>
<evidence type="ECO:0000313" key="3">
    <source>
        <dbReference type="Proteomes" id="UP000007264"/>
    </source>
</evidence>
<dbReference type="GeneID" id="17039034"/>
<evidence type="ECO:0000256" key="1">
    <source>
        <dbReference type="SAM" id="Coils"/>
    </source>
</evidence>
<keyword evidence="1" id="KW-0175">Coiled coil</keyword>
<feature type="coiled-coil region" evidence="1">
    <location>
        <begin position="340"/>
        <end position="374"/>
    </location>
</feature>
<protein>
    <submittedName>
        <fullName evidence="2">Uncharacterized protein</fullName>
    </submittedName>
</protein>
<dbReference type="KEGG" id="csl:COCSUDRAFT_48251"/>
<keyword evidence="3" id="KW-1185">Reference proteome</keyword>
<dbReference type="EMBL" id="AGSI01000013">
    <property type="protein sequence ID" value="EIE21052.1"/>
    <property type="molecule type" value="Genomic_DNA"/>
</dbReference>
<evidence type="ECO:0000313" key="2">
    <source>
        <dbReference type="EMBL" id="EIE21052.1"/>
    </source>
</evidence>
<comment type="caution">
    <text evidence="2">The sequence shown here is derived from an EMBL/GenBank/DDBJ whole genome shotgun (WGS) entry which is preliminary data.</text>
</comment>
<sequence>MPLVFLCHFAGLDLKESSSEIALRDAKFAVNLSFGEAAVQLQMTREDVIALTIDGLAQIWKTLVQKMGLNLDMMGAAPTYSCVHQRRVEKLVHEAIAFMWALVDYNQQMLSAITTINVEAPAKAQPFHPSKPRDWPAILARMQLSDGQVRQLLRGRRTLVREVGALIAQWDQLWTQLQSIKDVDEGPGSPRVANLTEQLRANVHALFTCRAFYLSWVYNRVFSPVQTARYLTASYPIGPDTLSLLTCLAQRYDEPSTTELMRVARPGTAAGADLRAPLCGSSATVFGGGGGSTAAFGAGGASSTVVFPVMDSSAAACGGGYSSSAASGGPGDWRQALEKQQATERQLLELSEKAAALELERDQLQRAVETATSDSQVSCTSGKSGDEKPAVSFCFGEATTQLQLTHADIRSLTVEAMADIWKTVVHKLTSCLAKMDAAPKDKRCQSRIEEMMYEAHLFLWALVHHKPSLLRALGSCNMEDPTGKMSSNGRNWPAILARMQLSEKQEEQLVAVRRTLLREVGALISEWDQLWAELQSIKHLEQKAEGSLGQYSHYAGLTERLRVNVMSAVQAARYMTACYPMGPDTLCLMTCLAQQANEPATGELMCAARPRTAAPGDEEPAVAFCFGEAALQLLLTKGEVRALTVETMAEIWKRLVQRMALSLDNMDATPRDTRLLHFVKDIVHEAIAFLWALVLYKPSLLRVINTCNMEAPTAKQTCATRDWPAILARMQLTEAQAQQLLAVRRALLNEVGALIAEWDRQWAELQSVKHLEEMSEDAVSDSADSARVSEQLPGSGSSLNACRAFAKSTDGNSLETTLLMSYKVLSPVQLARYLVGSYPMGPDTLSLMTCLAQQANEPATKDLMRAARPPTDVGPQDMDCSGLEDFFDPFYSALDWCFSCNNGGSSTCSMTGLG</sequence>
<dbReference type="AlphaFoldDB" id="I0YRN3"/>
<proteinExistence type="predicted"/>
<dbReference type="OrthoDB" id="541027at2759"/>
<name>I0YRN3_COCSC</name>
<accession>I0YRN3</accession>
<organism evidence="2 3">
    <name type="scientific">Coccomyxa subellipsoidea (strain C-169)</name>
    <name type="common">Green microalga</name>
    <dbReference type="NCBI Taxonomy" id="574566"/>
    <lineage>
        <taxon>Eukaryota</taxon>
        <taxon>Viridiplantae</taxon>
        <taxon>Chlorophyta</taxon>
        <taxon>core chlorophytes</taxon>
        <taxon>Trebouxiophyceae</taxon>
        <taxon>Trebouxiophyceae incertae sedis</taxon>
        <taxon>Coccomyxaceae</taxon>
        <taxon>Coccomyxa</taxon>
        <taxon>Coccomyxa subellipsoidea</taxon>
    </lineage>
</organism>
<gene>
    <name evidence="2" type="ORF">COCSUDRAFT_48251</name>
</gene>
<reference evidence="2 3" key="1">
    <citation type="journal article" date="2012" name="Genome Biol.">
        <title>The genome of the polar eukaryotic microalga coccomyxa subellipsoidea reveals traits of cold adaptation.</title>
        <authorList>
            <person name="Blanc G."/>
            <person name="Agarkova I."/>
            <person name="Grimwood J."/>
            <person name="Kuo A."/>
            <person name="Brueggeman A."/>
            <person name="Dunigan D."/>
            <person name="Gurnon J."/>
            <person name="Ladunga I."/>
            <person name="Lindquist E."/>
            <person name="Lucas S."/>
            <person name="Pangilinan J."/>
            <person name="Proschold T."/>
            <person name="Salamov A."/>
            <person name="Schmutz J."/>
            <person name="Weeks D."/>
            <person name="Yamada T."/>
            <person name="Claverie J.M."/>
            <person name="Grigoriev I."/>
            <person name="Van Etten J."/>
            <person name="Lomsadze A."/>
            <person name="Borodovsky M."/>
        </authorList>
    </citation>
    <scope>NUCLEOTIDE SEQUENCE [LARGE SCALE GENOMIC DNA]</scope>
    <source>
        <strain evidence="2 3">C-169</strain>
    </source>
</reference>